<dbReference type="Pfam" id="PF02706">
    <property type="entry name" value="Wzz"/>
    <property type="match status" value="1"/>
</dbReference>
<evidence type="ECO:0000256" key="2">
    <source>
        <dbReference type="ARBA" id="ARBA00006683"/>
    </source>
</evidence>
<sequence length="397" mass="40407">MGSASVEIVDYLRVARRRLWVLVAVPVVATGAAAAIVLLAPQQYVGTAYVAAPALVGGSAAQQYTGTQAANQFVASFAAAATSPRVVEQVAGDTGVRPATLRDGIAVEQVGASSQLELTFTTPNRSTVVPVLESTTRRALTFLFSSQVAIATQQVEAARADVTAATTAISEWERENRVSQPDKIYQATLNEMATLRQQQLSMQAVGNGRGASAAAAAIAAGQKRLDEIGPKLPDYQALLAQRDAATSALARAREALQGANAQLQAADPAQATSISAAAPVSRIRGLVGTALPVGAAGLLVAVVLVALLELLSRQRTTPAPAAAATPADAPAAEPESGPARPATGRVAGGPLRSVPLGKSEGPAVPGARRPIADDDTVTLPAIGSTGPIPPGRRGPNR</sequence>
<gene>
    <name evidence="11" type="ORF">Prubr_07410</name>
</gene>
<name>A0A810MT95_9ACTN</name>
<organism evidence="11 12">
    <name type="scientific">Polymorphospora rubra</name>
    <dbReference type="NCBI Taxonomy" id="338584"/>
    <lineage>
        <taxon>Bacteria</taxon>
        <taxon>Bacillati</taxon>
        <taxon>Actinomycetota</taxon>
        <taxon>Actinomycetes</taxon>
        <taxon>Micromonosporales</taxon>
        <taxon>Micromonosporaceae</taxon>
        <taxon>Polymorphospora</taxon>
    </lineage>
</organism>
<dbReference type="AlphaFoldDB" id="A0A810MT95"/>
<feature type="compositionally biased region" description="Pro residues" evidence="8">
    <location>
        <begin position="387"/>
        <end position="397"/>
    </location>
</feature>
<dbReference type="KEGG" id="pry:Prubr_07410"/>
<dbReference type="EMBL" id="AP023359">
    <property type="protein sequence ID" value="BCJ63720.1"/>
    <property type="molecule type" value="Genomic_DNA"/>
</dbReference>
<evidence type="ECO:0000256" key="5">
    <source>
        <dbReference type="ARBA" id="ARBA00022989"/>
    </source>
</evidence>
<keyword evidence="12" id="KW-1185">Reference proteome</keyword>
<dbReference type="InterPro" id="IPR003856">
    <property type="entry name" value="LPS_length_determ_N"/>
</dbReference>
<evidence type="ECO:0000259" key="10">
    <source>
        <dbReference type="Pfam" id="PF02706"/>
    </source>
</evidence>
<feature type="transmembrane region" description="Helical" evidence="9">
    <location>
        <begin position="285"/>
        <end position="308"/>
    </location>
</feature>
<feature type="transmembrane region" description="Helical" evidence="9">
    <location>
        <begin position="19"/>
        <end position="40"/>
    </location>
</feature>
<dbReference type="GO" id="GO:0005886">
    <property type="term" value="C:plasma membrane"/>
    <property type="evidence" value="ECO:0007669"/>
    <property type="project" value="UniProtKB-SubCell"/>
</dbReference>
<evidence type="ECO:0000256" key="8">
    <source>
        <dbReference type="SAM" id="MobiDB-lite"/>
    </source>
</evidence>
<evidence type="ECO:0000256" key="1">
    <source>
        <dbReference type="ARBA" id="ARBA00004651"/>
    </source>
</evidence>
<protein>
    <recommendedName>
        <fullName evidence="10">Polysaccharide chain length determinant N-terminal domain-containing protein</fullName>
    </recommendedName>
</protein>
<evidence type="ECO:0000256" key="7">
    <source>
        <dbReference type="SAM" id="Coils"/>
    </source>
</evidence>
<comment type="subcellular location">
    <subcellularLocation>
        <location evidence="1">Cell membrane</location>
        <topology evidence="1">Multi-pass membrane protein</topology>
    </subcellularLocation>
</comment>
<dbReference type="GO" id="GO:0004713">
    <property type="term" value="F:protein tyrosine kinase activity"/>
    <property type="evidence" value="ECO:0007669"/>
    <property type="project" value="TreeGrafter"/>
</dbReference>
<evidence type="ECO:0000313" key="11">
    <source>
        <dbReference type="EMBL" id="BCJ63720.1"/>
    </source>
</evidence>
<feature type="region of interest" description="Disordered" evidence="8">
    <location>
        <begin position="317"/>
        <end position="397"/>
    </location>
</feature>
<evidence type="ECO:0000256" key="4">
    <source>
        <dbReference type="ARBA" id="ARBA00022692"/>
    </source>
</evidence>
<proteinExistence type="inferred from homology"/>
<feature type="domain" description="Polysaccharide chain length determinant N-terminal" evidence="10">
    <location>
        <begin position="6"/>
        <end position="91"/>
    </location>
</feature>
<feature type="compositionally biased region" description="Low complexity" evidence="8">
    <location>
        <begin position="318"/>
        <end position="342"/>
    </location>
</feature>
<dbReference type="PANTHER" id="PTHR32309">
    <property type="entry name" value="TYROSINE-PROTEIN KINASE"/>
    <property type="match status" value="1"/>
</dbReference>
<evidence type="ECO:0000256" key="9">
    <source>
        <dbReference type="SAM" id="Phobius"/>
    </source>
</evidence>
<evidence type="ECO:0000256" key="6">
    <source>
        <dbReference type="ARBA" id="ARBA00023136"/>
    </source>
</evidence>
<feature type="coiled-coil region" evidence="7">
    <location>
        <begin position="235"/>
        <end position="262"/>
    </location>
</feature>
<evidence type="ECO:0000313" key="12">
    <source>
        <dbReference type="Proteomes" id="UP000680866"/>
    </source>
</evidence>
<keyword evidence="7" id="KW-0175">Coiled coil</keyword>
<keyword evidence="5 9" id="KW-1133">Transmembrane helix</keyword>
<dbReference type="InterPro" id="IPR050445">
    <property type="entry name" value="Bact_polysacc_biosynth/exp"/>
</dbReference>
<keyword evidence="3" id="KW-1003">Cell membrane</keyword>
<keyword evidence="4 9" id="KW-0812">Transmembrane</keyword>
<evidence type="ECO:0000256" key="3">
    <source>
        <dbReference type="ARBA" id="ARBA00022475"/>
    </source>
</evidence>
<keyword evidence="6 9" id="KW-0472">Membrane</keyword>
<accession>A0A810MT95</accession>
<dbReference type="Proteomes" id="UP000680866">
    <property type="component" value="Chromosome"/>
</dbReference>
<reference evidence="11" key="1">
    <citation type="submission" date="2020-08" db="EMBL/GenBank/DDBJ databases">
        <title>Whole genome shotgun sequence of Polymorphospora rubra NBRC 101157.</title>
        <authorList>
            <person name="Komaki H."/>
            <person name="Tamura T."/>
        </authorList>
    </citation>
    <scope>NUCLEOTIDE SEQUENCE</scope>
    <source>
        <strain evidence="11">NBRC 101157</strain>
    </source>
</reference>
<dbReference type="PANTHER" id="PTHR32309:SF13">
    <property type="entry name" value="FERRIC ENTEROBACTIN TRANSPORT PROTEIN FEPE"/>
    <property type="match status" value="1"/>
</dbReference>
<comment type="similarity">
    <text evidence="2">Belongs to the CpsC/CapA family.</text>
</comment>